<organism evidence="2 3">
    <name type="scientific">Riccia sorocarpa</name>
    <dbReference type="NCBI Taxonomy" id="122646"/>
    <lineage>
        <taxon>Eukaryota</taxon>
        <taxon>Viridiplantae</taxon>
        <taxon>Streptophyta</taxon>
        <taxon>Embryophyta</taxon>
        <taxon>Marchantiophyta</taxon>
        <taxon>Marchantiopsida</taxon>
        <taxon>Marchantiidae</taxon>
        <taxon>Marchantiales</taxon>
        <taxon>Ricciaceae</taxon>
        <taxon>Riccia</taxon>
    </lineage>
</organism>
<feature type="compositionally biased region" description="Basic and acidic residues" evidence="1">
    <location>
        <begin position="1"/>
        <end position="14"/>
    </location>
</feature>
<reference evidence="2 3" key="1">
    <citation type="submission" date="2024-09" db="EMBL/GenBank/DDBJ databases">
        <title>Chromosome-scale assembly of Riccia sorocarpa.</title>
        <authorList>
            <person name="Paukszto L."/>
        </authorList>
    </citation>
    <scope>NUCLEOTIDE SEQUENCE [LARGE SCALE GENOMIC DNA]</scope>
    <source>
        <strain evidence="2">LP-2024</strain>
        <tissue evidence="2">Aerial parts of the thallus</tissue>
    </source>
</reference>
<evidence type="ECO:0000313" key="3">
    <source>
        <dbReference type="Proteomes" id="UP001633002"/>
    </source>
</evidence>
<protein>
    <submittedName>
        <fullName evidence="2">Uncharacterized protein</fullName>
    </submittedName>
</protein>
<name>A0ABD3HSD1_9MARC</name>
<evidence type="ECO:0000313" key="2">
    <source>
        <dbReference type="EMBL" id="KAL3694428.1"/>
    </source>
</evidence>
<dbReference type="EMBL" id="JBJQOH010000003">
    <property type="protein sequence ID" value="KAL3694428.1"/>
    <property type="molecule type" value="Genomic_DNA"/>
</dbReference>
<proteinExistence type="predicted"/>
<feature type="compositionally biased region" description="Polar residues" evidence="1">
    <location>
        <begin position="60"/>
        <end position="74"/>
    </location>
</feature>
<feature type="region of interest" description="Disordered" evidence="1">
    <location>
        <begin position="322"/>
        <end position="344"/>
    </location>
</feature>
<sequence length="344" mass="37835">MGDRKRENLERNDESQSSQKPPKIGFPDLPARGSFTGSDIPYHRPVPQGKIDSLTDRSATKTSPDQGPSRSPVGNTPREITTENKNLGAHGSSAGVSPRKEHLGDSPTKRVSRGKSPRKESLTHTIAPKAYSIPNDGSPVRSSLKQSHGSLQAPATPAISAKKKSQSGHTPPRDASPHLAPDKEKLHWKSHSGLEMESRWRGNLTYQIGRSIKFVRTRHPSLQPEVLYDFDTSRGTFVKQIPTPYNKETTHTSIIDDPPPFYGFGFSPHEVEMTVHCAQVQGIITKDSLRLKPPHGVVMHSRSWLIEALRNYAIQQRLAKRTASANPAVSENPSVSKPEPTGSK</sequence>
<feature type="region of interest" description="Disordered" evidence="1">
    <location>
        <begin position="1"/>
        <end position="183"/>
    </location>
</feature>
<feature type="compositionally biased region" description="Polar residues" evidence="1">
    <location>
        <begin position="140"/>
        <end position="150"/>
    </location>
</feature>
<dbReference type="Proteomes" id="UP001633002">
    <property type="component" value="Unassembled WGS sequence"/>
</dbReference>
<evidence type="ECO:0000256" key="1">
    <source>
        <dbReference type="SAM" id="MobiDB-lite"/>
    </source>
</evidence>
<accession>A0ABD3HSD1</accession>
<feature type="compositionally biased region" description="Basic and acidic residues" evidence="1">
    <location>
        <begin position="98"/>
        <end position="108"/>
    </location>
</feature>
<gene>
    <name evidence="2" type="ORF">R1sor_008079</name>
</gene>
<feature type="compositionally biased region" description="Polar residues" evidence="1">
    <location>
        <begin position="323"/>
        <end position="335"/>
    </location>
</feature>
<dbReference type="AlphaFoldDB" id="A0ABD3HSD1"/>
<keyword evidence="3" id="KW-1185">Reference proteome</keyword>
<feature type="compositionally biased region" description="Basic and acidic residues" evidence="1">
    <location>
        <begin position="171"/>
        <end position="183"/>
    </location>
</feature>
<comment type="caution">
    <text evidence="2">The sequence shown here is derived from an EMBL/GenBank/DDBJ whole genome shotgun (WGS) entry which is preliminary data.</text>
</comment>